<dbReference type="RefSeq" id="WP_262068319.1">
    <property type="nucleotide sequence ID" value="NZ_JAMXOC010000003.1"/>
</dbReference>
<proteinExistence type="inferred from homology"/>
<gene>
    <name evidence="4" type="ORF">NK118_03990</name>
</gene>
<keyword evidence="5" id="KW-1185">Reference proteome</keyword>
<dbReference type="InterPro" id="IPR050555">
    <property type="entry name" value="Bact_Solute-Bind_Prot2"/>
</dbReference>
<accession>A0ABT1EFD2</accession>
<dbReference type="SUPFAM" id="SSF53822">
    <property type="entry name" value="Periplasmic binding protein-like I"/>
    <property type="match status" value="1"/>
</dbReference>
<comment type="subcellular location">
    <subcellularLocation>
        <location evidence="1">Cell envelope</location>
    </subcellularLocation>
</comment>
<protein>
    <submittedName>
        <fullName evidence="4">Substrate-binding domain-containing protein</fullName>
    </submittedName>
</protein>
<dbReference type="Proteomes" id="UP001523565">
    <property type="component" value="Unassembled WGS sequence"/>
</dbReference>
<dbReference type="InterPro" id="IPR025997">
    <property type="entry name" value="SBP_2_dom"/>
</dbReference>
<evidence type="ECO:0000259" key="3">
    <source>
        <dbReference type="Pfam" id="PF13407"/>
    </source>
</evidence>
<organism evidence="4 5">
    <name type="scientific">Ohessyouella blattaphilus</name>
    <dbReference type="NCBI Taxonomy" id="2949333"/>
    <lineage>
        <taxon>Bacteria</taxon>
        <taxon>Bacillati</taxon>
        <taxon>Bacillota</taxon>
        <taxon>Clostridia</taxon>
        <taxon>Lachnospirales</taxon>
        <taxon>Lachnospiraceae</taxon>
        <taxon>Ohessyouella</taxon>
    </lineage>
</organism>
<reference evidence="4 5" key="1">
    <citation type="journal article" date="2022" name="Genome Biol. Evol.">
        <title>Host diet, physiology and behaviors set the stage for Lachnospiraceae cladogenesis.</title>
        <authorList>
            <person name="Vera-Ponce De Leon A."/>
            <person name="Schneider M."/>
            <person name="Jahnes B.C."/>
            <person name="Sadowski V."/>
            <person name="Camuy-Velez L.A."/>
            <person name="Duan J."/>
            <person name="Sabree Z.L."/>
        </authorList>
    </citation>
    <scope>NUCLEOTIDE SEQUENCE [LARGE SCALE GENOMIC DNA]</scope>
    <source>
        <strain evidence="4 5">PAL227</strain>
    </source>
</reference>
<dbReference type="PANTHER" id="PTHR30036:SF7">
    <property type="entry name" value="ABC TRANSPORTER PERIPLASMIC-BINDING PROTEIN YPHF"/>
    <property type="match status" value="1"/>
</dbReference>
<evidence type="ECO:0000256" key="2">
    <source>
        <dbReference type="ARBA" id="ARBA00007639"/>
    </source>
</evidence>
<name>A0ABT1EFD2_9FIRM</name>
<evidence type="ECO:0000256" key="1">
    <source>
        <dbReference type="ARBA" id="ARBA00004196"/>
    </source>
</evidence>
<dbReference type="InterPro" id="IPR028082">
    <property type="entry name" value="Peripla_BP_I"/>
</dbReference>
<dbReference type="Gene3D" id="3.40.50.2300">
    <property type="match status" value="2"/>
</dbReference>
<sequence length="314" mass="34621">MRKRMIMSALVVLMVLLIWGCSNRDESKQEAAEEYVIGVVAKSGTSEYWMSVRSGMEAAAKKYGARVMFFAPEAEDNLEAQEKYIDELLKRKVDVLAISPIDAFGEPTYVKLAKDKGVPIVAFDSAYADLDIPYIGIDNEQAGYEMAKYLAKKLDYSGEIGIVSGELNQMCHKERVAGARRYIDSQPDMQIAYVESGYSGAKMSGEIIAAQRQKYPGVKGLVVTSAVTALGIIESSEAGTMKIVSIDVQKDAILALKNKRISGLVAQSGYDIGYETVRYVDALRKGEAKENQVVLDADFLTPENVEGYLEEYTY</sequence>
<comment type="caution">
    <text evidence="4">The sequence shown here is derived from an EMBL/GenBank/DDBJ whole genome shotgun (WGS) entry which is preliminary data.</text>
</comment>
<evidence type="ECO:0000313" key="4">
    <source>
        <dbReference type="EMBL" id="MCP1109410.1"/>
    </source>
</evidence>
<dbReference type="PANTHER" id="PTHR30036">
    <property type="entry name" value="D-XYLOSE-BINDING PERIPLASMIC PROTEIN"/>
    <property type="match status" value="1"/>
</dbReference>
<dbReference type="EMBL" id="JAMZFV010000003">
    <property type="protein sequence ID" value="MCP1109410.1"/>
    <property type="molecule type" value="Genomic_DNA"/>
</dbReference>
<evidence type="ECO:0000313" key="5">
    <source>
        <dbReference type="Proteomes" id="UP001523565"/>
    </source>
</evidence>
<feature type="domain" description="Periplasmic binding protein" evidence="3">
    <location>
        <begin position="37"/>
        <end position="287"/>
    </location>
</feature>
<comment type="similarity">
    <text evidence="2">Belongs to the bacterial solute-binding protein 2 family.</text>
</comment>
<dbReference type="Pfam" id="PF13407">
    <property type="entry name" value="Peripla_BP_4"/>
    <property type="match status" value="1"/>
</dbReference>